<dbReference type="EMBL" id="JASCTH010000025">
    <property type="protein sequence ID" value="MDI6103312.1"/>
    <property type="molecule type" value="Genomic_DNA"/>
</dbReference>
<evidence type="ECO:0000313" key="2">
    <source>
        <dbReference type="Proteomes" id="UP001241758"/>
    </source>
</evidence>
<reference evidence="1 2" key="1">
    <citation type="submission" date="2023-05" db="EMBL/GenBank/DDBJ databases">
        <title>Actinoplanes sp. NEAU-A12 genome sequencing.</title>
        <authorList>
            <person name="Wang Z.-S."/>
        </authorList>
    </citation>
    <scope>NUCLEOTIDE SEQUENCE [LARGE SCALE GENOMIC DNA]</scope>
    <source>
        <strain evidence="1 2">NEAU-A12</strain>
    </source>
</reference>
<comment type="caution">
    <text evidence="1">The sequence shown here is derived from an EMBL/GenBank/DDBJ whole genome shotgun (WGS) entry which is preliminary data.</text>
</comment>
<dbReference type="RefSeq" id="WP_282764336.1">
    <property type="nucleotide sequence ID" value="NZ_JASCTH010000025.1"/>
</dbReference>
<accession>A0ABT6WU98</accession>
<evidence type="ECO:0000313" key="1">
    <source>
        <dbReference type="EMBL" id="MDI6103312.1"/>
    </source>
</evidence>
<proteinExistence type="predicted"/>
<keyword evidence="2" id="KW-1185">Reference proteome</keyword>
<organism evidence="1 2">
    <name type="scientific">Actinoplanes sandaracinus</name>
    <dbReference type="NCBI Taxonomy" id="3045177"/>
    <lineage>
        <taxon>Bacteria</taxon>
        <taxon>Bacillati</taxon>
        <taxon>Actinomycetota</taxon>
        <taxon>Actinomycetes</taxon>
        <taxon>Micromonosporales</taxon>
        <taxon>Micromonosporaceae</taxon>
        <taxon>Actinoplanes</taxon>
    </lineage>
</organism>
<sequence length="131" mass="14466">MARGCLVCAHFEPFQPSELDTGWLGEPKHCTAGVDLTGRHACTECVGGKVRETWDDEGIRVCRVCDGQNEEFKPDPIAHCSLWQLGPHQEEQPCPSPGPHRSFLHRGGMGTTVIKPEPEAWQSSVPRLHSV</sequence>
<name>A0ABT6WU98_9ACTN</name>
<gene>
    <name evidence="1" type="ORF">QLQ12_32360</name>
</gene>
<protein>
    <submittedName>
        <fullName evidence="1">Uncharacterized protein</fullName>
    </submittedName>
</protein>
<dbReference type="Proteomes" id="UP001241758">
    <property type="component" value="Unassembled WGS sequence"/>
</dbReference>